<feature type="compositionally biased region" description="Low complexity" evidence="2">
    <location>
        <begin position="215"/>
        <end position="231"/>
    </location>
</feature>
<comment type="subcellular location">
    <subcellularLocation>
        <location evidence="1">Cytoplasm</location>
        <location evidence="1">Cytoskeleton</location>
        <location evidence="1">Cilium axoneme</location>
    </subcellularLocation>
</comment>
<dbReference type="PaxDb" id="3055-EDO97146"/>
<proteinExistence type="predicted"/>
<dbReference type="Gramene" id="PNW83254">
    <property type="protein sequence ID" value="PNW83254"/>
    <property type="gene ID" value="CHLRE_05g233350v5"/>
</dbReference>
<dbReference type="InterPro" id="IPR032675">
    <property type="entry name" value="LRR_dom_sf"/>
</dbReference>
<dbReference type="InParanoid" id="A8JG67"/>
<dbReference type="Proteomes" id="UP000006906">
    <property type="component" value="Chromosome 5"/>
</dbReference>
<reference evidence="3 4" key="1">
    <citation type="journal article" date="2007" name="Science">
        <title>The Chlamydomonas genome reveals the evolution of key animal and plant functions.</title>
        <authorList>
            <person name="Merchant S.S."/>
            <person name="Prochnik S.E."/>
            <person name="Vallon O."/>
            <person name="Harris E.H."/>
            <person name="Karpowicz S.J."/>
            <person name="Witman G.B."/>
            <person name="Terry A."/>
            <person name="Salamov A."/>
            <person name="Fritz-Laylin L.K."/>
            <person name="Marechal-Drouard L."/>
            <person name="Marshall W.F."/>
            <person name="Qu L.H."/>
            <person name="Nelson D.R."/>
            <person name="Sanderfoot A.A."/>
            <person name="Spalding M.H."/>
            <person name="Kapitonov V.V."/>
            <person name="Ren Q."/>
            <person name="Ferris P."/>
            <person name="Lindquist E."/>
            <person name="Shapiro H."/>
            <person name="Lucas S.M."/>
            <person name="Grimwood J."/>
            <person name="Schmutz J."/>
            <person name="Cardol P."/>
            <person name="Cerutti H."/>
            <person name="Chanfreau G."/>
            <person name="Chen C.L."/>
            <person name="Cognat V."/>
            <person name="Croft M.T."/>
            <person name="Dent R."/>
            <person name="Dutcher S."/>
            <person name="Fernandez E."/>
            <person name="Fukuzawa H."/>
            <person name="Gonzalez-Ballester D."/>
            <person name="Gonzalez-Halphen D."/>
            <person name="Hallmann A."/>
            <person name="Hanikenne M."/>
            <person name="Hippler M."/>
            <person name="Inwood W."/>
            <person name="Jabbari K."/>
            <person name="Kalanon M."/>
            <person name="Kuras R."/>
            <person name="Lefebvre P.A."/>
            <person name="Lemaire S.D."/>
            <person name="Lobanov A.V."/>
            <person name="Lohr M."/>
            <person name="Manuell A."/>
            <person name="Meier I."/>
            <person name="Mets L."/>
            <person name="Mittag M."/>
            <person name="Mittelmeier T."/>
            <person name="Moroney J.V."/>
            <person name="Moseley J."/>
            <person name="Napoli C."/>
            <person name="Nedelcu A.M."/>
            <person name="Niyogi K."/>
            <person name="Novoselov S.V."/>
            <person name="Paulsen I.T."/>
            <person name="Pazour G."/>
            <person name="Purton S."/>
            <person name="Ral J.P."/>
            <person name="Riano-Pachon D.M."/>
            <person name="Riekhof W."/>
            <person name="Rymarquis L."/>
            <person name="Schroda M."/>
            <person name="Stern D."/>
            <person name="Umen J."/>
            <person name="Willows R."/>
            <person name="Wilson N."/>
            <person name="Zimmer S.L."/>
            <person name="Allmer J."/>
            <person name="Balk J."/>
            <person name="Bisova K."/>
            <person name="Chen C.J."/>
            <person name="Elias M."/>
            <person name="Gendler K."/>
            <person name="Hauser C."/>
            <person name="Lamb M.R."/>
            <person name="Ledford H."/>
            <person name="Long J.C."/>
            <person name="Minagawa J."/>
            <person name="Page M.D."/>
            <person name="Pan J."/>
            <person name="Pootakham W."/>
            <person name="Roje S."/>
            <person name="Rose A."/>
            <person name="Stahlberg E."/>
            <person name="Terauchi A.M."/>
            <person name="Yang P."/>
            <person name="Ball S."/>
            <person name="Bowler C."/>
            <person name="Dieckmann C.L."/>
            <person name="Gladyshev V.N."/>
            <person name="Green P."/>
            <person name="Jorgensen R."/>
            <person name="Mayfield S."/>
            <person name="Mueller-Roeber B."/>
            <person name="Rajamani S."/>
            <person name="Sayre R.T."/>
            <person name="Brokstein P."/>
            <person name="Dubchak I."/>
            <person name="Goodstein D."/>
            <person name="Hornick L."/>
            <person name="Huang Y.W."/>
            <person name="Jhaveri J."/>
            <person name="Luo Y."/>
            <person name="Martinez D."/>
            <person name="Ngau W.C."/>
            <person name="Otillar B."/>
            <person name="Poliakov A."/>
            <person name="Porter A."/>
            <person name="Szajkowski L."/>
            <person name="Werner G."/>
            <person name="Zhou K."/>
            <person name="Grigoriev I.V."/>
            <person name="Rokhsar D.S."/>
            <person name="Grossman A.R."/>
        </authorList>
    </citation>
    <scope>NUCLEOTIDE SEQUENCE [LARGE SCALE GENOMIC DNA]</scope>
    <source>
        <strain evidence="4">CC-503</strain>
    </source>
</reference>
<dbReference type="Gene3D" id="3.80.10.10">
    <property type="entry name" value="Ribonuclease Inhibitor"/>
    <property type="match status" value="1"/>
</dbReference>
<evidence type="ECO:0000313" key="4">
    <source>
        <dbReference type="Proteomes" id="UP000006906"/>
    </source>
</evidence>
<organism evidence="3 4">
    <name type="scientific">Chlamydomonas reinhardtii</name>
    <name type="common">Chlamydomonas smithii</name>
    <dbReference type="NCBI Taxonomy" id="3055"/>
    <lineage>
        <taxon>Eukaryota</taxon>
        <taxon>Viridiplantae</taxon>
        <taxon>Chlorophyta</taxon>
        <taxon>core chlorophytes</taxon>
        <taxon>Chlorophyceae</taxon>
        <taxon>CS clade</taxon>
        <taxon>Chlamydomonadales</taxon>
        <taxon>Chlamydomonadaceae</taxon>
        <taxon>Chlamydomonas</taxon>
    </lineage>
</organism>
<sequence length="649" mass="69854">MDRAVIPVLQSLRDAPRDQLQQILGVSDIDGVYNEVDCLRVVEYLAVHKPSLDELDFGSSIDTTRSRDAAAGRLPRVLASIAASFEGLQRLVLPRLSCPVDLSCVAALSNKPHLRELVITLNTGELRLTDQGLDALGALVSLERLTLDCLDVVSSHGNPSSEESQARIRPLQLLMGTHRPPRLRYLKLANKVWYDEMAVELSYGQQEQQEEEGPEPAQGTEPPAQAPEAGPAAGGGAAGFAGISSIELHVPDQARSRLLRLAELAGLLLGALEDLGQQVIPLLSVARVLEAHDEEAAQLLQAPDAALTRLVQRCARVEVKGMVNAGRRGSPVAVTAMVQLFGPPEELKLHHGEWRLREALEAAQQPAQQQDGRAQKRQKAEGQAAGQENQPPQQQQQQEQPKVQGQALDLLTIKPQAVMREALRQLWGEALSQQQTGGYARGSGGGQRVMVMLRATKLPRPPPPVEEMYEDLQGSKWQLWLDKSLRSCLSSGGGRGDSGHRQLTEYDEAHVVVPAEKTFLLACDDERNAEQLASLLGGGGYGGGGGNQAAVLRVPWAECESCADLMEKRVLQVLISTWDRQLAARCSGGRGKRAAGGAADAAAPAGGSGTGGDRFAALGRLLTLDAGVKQLWDSVPLPQAYEFPAEELY</sequence>
<keyword evidence="4" id="KW-1185">Reference proteome</keyword>
<dbReference type="GO" id="GO:0005930">
    <property type="term" value="C:axoneme"/>
    <property type="evidence" value="ECO:0007669"/>
    <property type="project" value="UniProtKB-SubCell"/>
</dbReference>
<dbReference type="AlphaFoldDB" id="A8JG67"/>
<accession>A8JG67</accession>
<feature type="region of interest" description="Disordered" evidence="2">
    <location>
        <begin position="361"/>
        <end position="403"/>
    </location>
</feature>
<name>A8JG67_CHLRE</name>
<dbReference type="RefSeq" id="XP_001702215.1">
    <property type="nucleotide sequence ID" value="XM_001702163.2"/>
</dbReference>
<feature type="compositionally biased region" description="Low complexity" evidence="2">
    <location>
        <begin position="382"/>
        <end position="403"/>
    </location>
</feature>
<feature type="compositionally biased region" description="Low complexity" evidence="2">
    <location>
        <begin position="361"/>
        <end position="372"/>
    </location>
</feature>
<dbReference type="OrthoDB" id="10639043at2759"/>
<dbReference type="EMBL" id="CM008966">
    <property type="protein sequence ID" value="PNW83254.1"/>
    <property type="molecule type" value="Genomic_DNA"/>
</dbReference>
<feature type="region of interest" description="Disordered" evidence="2">
    <location>
        <begin position="203"/>
        <end position="236"/>
    </location>
</feature>
<gene>
    <name evidence="3" type="ORF">CHLRE_05g233350v5</name>
</gene>
<evidence type="ECO:0000256" key="2">
    <source>
        <dbReference type="SAM" id="MobiDB-lite"/>
    </source>
</evidence>
<dbReference type="SUPFAM" id="SSF52047">
    <property type="entry name" value="RNI-like"/>
    <property type="match status" value="1"/>
</dbReference>
<dbReference type="HOGENOM" id="CLU_422359_0_0_1"/>
<dbReference type="GeneID" id="5727734"/>
<protein>
    <submittedName>
        <fullName evidence="3">Uncharacterized protein</fullName>
    </submittedName>
</protein>
<evidence type="ECO:0000313" key="3">
    <source>
        <dbReference type="EMBL" id="PNW83254.1"/>
    </source>
</evidence>
<dbReference type="KEGG" id="cre:CHLRE_05g233350v5"/>
<evidence type="ECO:0000256" key="1">
    <source>
        <dbReference type="ARBA" id="ARBA00004430"/>
    </source>
</evidence>